<reference evidence="1" key="1">
    <citation type="submission" date="2021-01" db="EMBL/GenBank/DDBJ databases">
        <authorList>
            <person name="Sun Q."/>
        </authorList>
    </citation>
    <scope>NUCLEOTIDE SEQUENCE</scope>
    <source>
        <strain evidence="1">YIM B02566</strain>
    </source>
</reference>
<organism evidence="1 2">
    <name type="scientific">Taklimakanibacter albus</name>
    <dbReference type="NCBI Taxonomy" id="2800327"/>
    <lineage>
        <taxon>Bacteria</taxon>
        <taxon>Pseudomonadati</taxon>
        <taxon>Pseudomonadota</taxon>
        <taxon>Alphaproteobacteria</taxon>
        <taxon>Hyphomicrobiales</taxon>
        <taxon>Aestuariivirgaceae</taxon>
        <taxon>Taklimakanibacter</taxon>
    </lineage>
</organism>
<evidence type="ECO:0000313" key="1">
    <source>
        <dbReference type="EMBL" id="MBK1871081.1"/>
    </source>
</evidence>
<accession>A0ACC5REG5</accession>
<sequence length="370" mass="39409">MSGPSRELPRWVDIGLIPFVNLSAAFLVTGLVFLAIGESPVDSVIIMLNGAFGYGTGLGYTLFYTTNFIFTGLAFAVAFHAGLFNIGAEGQAYLGGLGVALVCLSLGFLPMVIIIPLAIIAAALFGAAWAFIPAYLQAKRGSHVVITTIMFNFIASALMIYLLVNVLSPKGSMNPETRTFDPNAHLPLIHDVLAGLGMAVARSPLNLSFIWALVCAVAVWLLLWHTTLGYQLRVLGANPSAAAYAGMKPQRLIVIAMMISGGLAGFLALNEIMGASNRLLLQFTAGYGFVGIAVALMGRSHPFGIVLSALLFGALYQGGADLSFEKPTITRDMIVVVQGLIILFAGALEHMFRPQIARFFASSWFKAKEA</sequence>
<keyword evidence="2" id="KW-1185">Reference proteome</keyword>
<name>A0ACC5REG5_9HYPH</name>
<dbReference type="EMBL" id="JAENHL010000008">
    <property type="protein sequence ID" value="MBK1871081.1"/>
    <property type="molecule type" value="Genomic_DNA"/>
</dbReference>
<evidence type="ECO:0000313" key="2">
    <source>
        <dbReference type="Proteomes" id="UP000616151"/>
    </source>
</evidence>
<gene>
    <name evidence="1" type="ORF">JHL16_32240</name>
</gene>
<proteinExistence type="predicted"/>
<comment type="caution">
    <text evidence="1">The sequence shown here is derived from an EMBL/GenBank/DDBJ whole genome shotgun (WGS) entry which is preliminary data.</text>
</comment>
<protein>
    <submittedName>
        <fullName evidence="1">ABC transporter permease</fullName>
    </submittedName>
</protein>
<dbReference type="Proteomes" id="UP000616151">
    <property type="component" value="Unassembled WGS sequence"/>
</dbReference>